<feature type="compositionally biased region" description="Polar residues" evidence="1">
    <location>
        <begin position="142"/>
        <end position="155"/>
    </location>
</feature>
<name>A0A4S4BLY1_9BACL</name>
<feature type="signal peptide" evidence="2">
    <location>
        <begin position="1"/>
        <end position="17"/>
    </location>
</feature>
<proteinExistence type="predicted"/>
<comment type="caution">
    <text evidence="3">The sequence shown here is derived from an EMBL/GenBank/DDBJ whole genome shotgun (WGS) entry which is preliminary data.</text>
</comment>
<evidence type="ECO:0000313" key="3">
    <source>
        <dbReference type="EMBL" id="THF73373.1"/>
    </source>
</evidence>
<dbReference type="RefSeq" id="WP_136373458.1">
    <property type="nucleotide sequence ID" value="NZ_SSOB01000057.1"/>
</dbReference>
<feature type="region of interest" description="Disordered" evidence="1">
    <location>
        <begin position="125"/>
        <end position="157"/>
    </location>
</feature>
<accession>A0A4S4BLY1</accession>
<dbReference type="InterPro" id="IPR019076">
    <property type="entry name" value="Spore_lipoprot_YhcN/YlaJ-like"/>
</dbReference>
<keyword evidence="2" id="KW-0732">Signal</keyword>
<evidence type="ECO:0000256" key="2">
    <source>
        <dbReference type="SAM" id="SignalP"/>
    </source>
</evidence>
<evidence type="ECO:0000256" key="1">
    <source>
        <dbReference type="SAM" id="MobiDB-lite"/>
    </source>
</evidence>
<evidence type="ECO:0000313" key="4">
    <source>
        <dbReference type="Proteomes" id="UP000310636"/>
    </source>
</evidence>
<dbReference type="PROSITE" id="PS51257">
    <property type="entry name" value="PROKAR_LIPOPROTEIN"/>
    <property type="match status" value="1"/>
</dbReference>
<feature type="region of interest" description="Disordered" evidence="1">
    <location>
        <begin position="282"/>
        <end position="302"/>
    </location>
</feature>
<organism evidence="3 4">
    <name type="scientific">Cohnella fermenti</name>
    <dbReference type="NCBI Taxonomy" id="2565925"/>
    <lineage>
        <taxon>Bacteria</taxon>
        <taxon>Bacillati</taxon>
        <taxon>Bacillota</taxon>
        <taxon>Bacilli</taxon>
        <taxon>Bacillales</taxon>
        <taxon>Paenibacillaceae</taxon>
        <taxon>Cohnella</taxon>
    </lineage>
</organism>
<feature type="region of interest" description="Disordered" evidence="1">
    <location>
        <begin position="173"/>
        <end position="199"/>
    </location>
</feature>
<sequence>MKKSLVFSTLVLSTALAVTGCATKQGEMSTKNVKSNAYRMKFAHDGARESNRYHGMQKTGDNIVGLDGQSHVEMSQEIADRLAALPEIKSAHVGLTNNNAYVAVVQERNRSGKVTAHSTRTHTVTPYSTRSLSGVDRGVGPNNPNSTTDTYSPKYSRSYGTGTAGTNYGTGTTGTHYGTRTPGMMGTTGTIGTTGTTGTTYGTGTAGTVPSEELSDALKNQVADIVKGMNPNIDNVYVSSNADLYGRMESYANDVRAGHPVKGFMEEFSALVSRIFPQEAGSGTKPLSVVPHTPNTNTYSSNSSYYAPTKVAPSYHAPTGR</sequence>
<keyword evidence="4" id="KW-1185">Reference proteome</keyword>
<feature type="compositionally biased region" description="Low complexity" evidence="1">
    <location>
        <begin position="291"/>
        <end position="302"/>
    </location>
</feature>
<dbReference type="Proteomes" id="UP000310636">
    <property type="component" value="Unassembled WGS sequence"/>
</dbReference>
<gene>
    <name evidence="3" type="ORF">E6C55_29655</name>
</gene>
<feature type="chain" id="PRO_5038677033" description="YhcN/YlaJ family sporulation lipoprotein" evidence="2">
    <location>
        <begin position="18"/>
        <end position="321"/>
    </location>
</feature>
<reference evidence="3 4" key="1">
    <citation type="submission" date="2019-04" db="EMBL/GenBank/DDBJ databases">
        <title>Cohnella sp. nov. isolated from preserved vegetables.</title>
        <authorList>
            <person name="Lin S.-Y."/>
            <person name="Hung M.-H."/>
            <person name="Young C.-C."/>
        </authorList>
    </citation>
    <scope>NUCLEOTIDE SEQUENCE [LARGE SCALE GENOMIC DNA]</scope>
    <source>
        <strain evidence="3 4">CC-MHH1044</strain>
    </source>
</reference>
<protein>
    <recommendedName>
        <fullName evidence="5">YhcN/YlaJ family sporulation lipoprotein</fullName>
    </recommendedName>
</protein>
<dbReference type="AlphaFoldDB" id="A0A4S4BLY1"/>
<dbReference type="EMBL" id="SSOB01000057">
    <property type="protein sequence ID" value="THF73373.1"/>
    <property type="molecule type" value="Genomic_DNA"/>
</dbReference>
<evidence type="ECO:0008006" key="5">
    <source>
        <dbReference type="Google" id="ProtNLM"/>
    </source>
</evidence>
<dbReference type="Pfam" id="PF09580">
    <property type="entry name" value="Spore_YhcN_YlaJ"/>
    <property type="match status" value="2"/>
</dbReference>
<dbReference type="OrthoDB" id="1707228at2"/>